<feature type="compositionally biased region" description="Basic and acidic residues" evidence="2">
    <location>
        <begin position="379"/>
        <end position="396"/>
    </location>
</feature>
<dbReference type="PANTHER" id="PTHR34484">
    <property type="entry name" value="OS02G0832600 PROTEIN"/>
    <property type="match status" value="1"/>
</dbReference>
<feature type="region of interest" description="Disordered" evidence="2">
    <location>
        <begin position="356"/>
        <end position="398"/>
    </location>
</feature>
<accession>A0A9W3CRE7</accession>
<evidence type="ECO:0000313" key="4">
    <source>
        <dbReference type="RefSeq" id="XP_056854006.1"/>
    </source>
</evidence>
<dbReference type="RefSeq" id="XP_056854006.1">
    <property type="nucleotide sequence ID" value="XM_056998026.1"/>
</dbReference>
<dbReference type="KEGG" id="rsz:130503410"/>
<evidence type="ECO:0000256" key="2">
    <source>
        <dbReference type="SAM" id="MobiDB-lite"/>
    </source>
</evidence>
<organism evidence="3 4">
    <name type="scientific">Raphanus sativus</name>
    <name type="common">Radish</name>
    <name type="synonym">Raphanus raphanistrum var. sativus</name>
    <dbReference type="NCBI Taxonomy" id="3726"/>
    <lineage>
        <taxon>Eukaryota</taxon>
        <taxon>Viridiplantae</taxon>
        <taxon>Streptophyta</taxon>
        <taxon>Embryophyta</taxon>
        <taxon>Tracheophyta</taxon>
        <taxon>Spermatophyta</taxon>
        <taxon>Magnoliopsida</taxon>
        <taxon>eudicotyledons</taxon>
        <taxon>Gunneridae</taxon>
        <taxon>Pentapetalae</taxon>
        <taxon>rosids</taxon>
        <taxon>malvids</taxon>
        <taxon>Brassicales</taxon>
        <taxon>Brassicaceae</taxon>
        <taxon>Brassiceae</taxon>
        <taxon>Raphanus</taxon>
    </lineage>
</organism>
<gene>
    <name evidence="4" type="primary">LOC130503410</name>
</gene>
<dbReference type="Proteomes" id="UP000504610">
    <property type="component" value="Unplaced"/>
</dbReference>
<dbReference type="AlphaFoldDB" id="A0A9W3CRE7"/>
<name>A0A9W3CRE7_RAPSA</name>
<evidence type="ECO:0000313" key="3">
    <source>
        <dbReference type="Proteomes" id="UP000504610"/>
    </source>
</evidence>
<sequence>MMNPLVLPPPSLMTNSQIMSQSLLLGQSKGLNYWSMAMNKQQQVINMAHSQSQAMVNNQPLMVNPLNFSLNPNSVNPNNYGHNWNGIPIAAGGNNRDGSCSGCYKPRALNKLQSRNRKFYPKNNYANRYVPNAPRNTSSFIIRAKKSGGIADSVSPCLVTPSVLTSPMFSPSVEVLDNMVKEEWGVDVYGSMDGLVRLRSVGIHELEPFDEDGGGSCKSDGEKHVEVEKRLENDLSQLEIVCPNGRGRFDYNNDLENRVDNQNRHIAQLEEENLTVKQRLSLMEREVGDFKRRLESLEMRNMVVGEDVNGEVVENESGRDSGTHGSGAFTSGEAMENHLAAGDVCKQDMVSDKAAGNEINNTSQGKVDEAKENNCTNRQEIKDEDKNPNKKTDAYRRKWSSVSVGRKKKILRKSIRHSDDFLTDRDELDSNEVPTPFRSQIPSEIRRRLPITIFIGNSCFRRSPKHRKLPTKQVVGNSDEICRRKFRRNMSSEIPTKYVVGNFR</sequence>
<keyword evidence="3" id="KW-1185">Reference proteome</keyword>
<evidence type="ECO:0000256" key="1">
    <source>
        <dbReference type="SAM" id="Coils"/>
    </source>
</evidence>
<feature type="coiled-coil region" evidence="1">
    <location>
        <begin position="252"/>
        <end position="300"/>
    </location>
</feature>
<dbReference type="PANTHER" id="PTHR34484:SF2">
    <property type="entry name" value="OS02G0832600 PROTEIN"/>
    <property type="match status" value="1"/>
</dbReference>
<dbReference type="OrthoDB" id="1935617at2759"/>
<feature type="region of interest" description="Disordered" evidence="2">
    <location>
        <begin position="311"/>
        <end position="330"/>
    </location>
</feature>
<protein>
    <submittedName>
        <fullName evidence="4">Uncharacterized protein LOC130503410</fullName>
    </submittedName>
</protein>
<dbReference type="GeneID" id="130503410"/>
<keyword evidence="1" id="KW-0175">Coiled coil</keyword>
<proteinExistence type="predicted"/>
<reference evidence="4" key="1">
    <citation type="submission" date="2025-08" db="UniProtKB">
        <authorList>
            <consortium name="RefSeq"/>
        </authorList>
    </citation>
    <scope>IDENTIFICATION</scope>
    <source>
        <tissue evidence="4">Leaf</tissue>
    </source>
</reference>